<dbReference type="AlphaFoldDB" id="A0A3S3RV33"/>
<feature type="compositionally biased region" description="Polar residues" evidence="4">
    <location>
        <begin position="66"/>
        <end position="83"/>
    </location>
</feature>
<evidence type="ECO:0000256" key="3">
    <source>
        <dbReference type="ARBA" id="ARBA00023242"/>
    </source>
</evidence>
<dbReference type="Proteomes" id="UP000285301">
    <property type="component" value="Unassembled WGS sequence"/>
</dbReference>
<dbReference type="PROSITE" id="PS01159">
    <property type="entry name" value="WW_DOMAIN_1"/>
    <property type="match status" value="1"/>
</dbReference>
<keyword evidence="7" id="KW-1185">Reference proteome</keyword>
<feature type="domain" description="WW" evidence="5">
    <location>
        <begin position="107"/>
        <end position="134"/>
    </location>
</feature>
<dbReference type="InterPro" id="IPR036020">
    <property type="entry name" value="WW_dom_sf"/>
</dbReference>
<protein>
    <submittedName>
        <fullName evidence="6">WW domain-containing adapter protein with coiled-coil-like protein</fullName>
    </submittedName>
</protein>
<proteinExistence type="predicted"/>
<feature type="compositionally biased region" description="Polar residues" evidence="4">
    <location>
        <begin position="237"/>
        <end position="246"/>
    </location>
</feature>
<dbReference type="InterPro" id="IPR001202">
    <property type="entry name" value="WW_dom"/>
</dbReference>
<keyword evidence="3" id="KW-0539">Nucleus</keyword>
<dbReference type="GO" id="GO:0005634">
    <property type="term" value="C:nucleus"/>
    <property type="evidence" value="ECO:0007669"/>
    <property type="project" value="UniProtKB-SubCell"/>
</dbReference>
<dbReference type="SMART" id="SM00456">
    <property type="entry name" value="WW"/>
    <property type="match status" value="1"/>
</dbReference>
<feature type="region of interest" description="Disordered" evidence="4">
    <location>
        <begin position="222"/>
        <end position="293"/>
    </location>
</feature>
<feature type="compositionally biased region" description="Polar residues" evidence="4">
    <location>
        <begin position="254"/>
        <end position="293"/>
    </location>
</feature>
<name>A0A3S3RV33_9ACAR</name>
<feature type="compositionally biased region" description="Basic and acidic residues" evidence="4">
    <location>
        <begin position="148"/>
        <end position="158"/>
    </location>
</feature>
<dbReference type="PANTHER" id="PTHR15911">
    <property type="entry name" value="WW DOMAIN-CONTAINING ADAPTER PROTEIN WITH COILED-COIL"/>
    <property type="match status" value="1"/>
</dbReference>
<feature type="region of interest" description="Disordered" evidence="4">
    <location>
        <begin position="392"/>
        <end position="415"/>
    </location>
</feature>
<feature type="region of interest" description="Disordered" evidence="4">
    <location>
        <begin position="148"/>
        <end position="195"/>
    </location>
</feature>
<keyword evidence="2" id="KW-0156">Chromatin regulator</keyword>
<feature type="compositionally biased region" description="Basic and acidic residues" evidence="4">
    <location>
        <begin position="84"/>
        <end position="101"/>
    </location>
</feature>
<dbReference type="PANTHER" id="PTHR15911:SF6">
    <property type="entry name" value="WW DOMAIN-CONTAINING ADAPTER PROTEIN WITH COILED-COIL"/>
    <property type="match status" value="1"/>
</dbReference>
<feature type="compositionally biased region" description="Basic and acidic residues" evidence="4">
    <location>
        <begin position="1"/>
        <end position="65"/>
    </location>
</feature>
<dbReference type="STRING" id="1965070.A0A3S3RV33"/>
<evidence type="ECO:0000313" key="7">
    <source>
        <dbReference type="Proteomes" id="UP000285301"/>
    </source>
</evidence>
<dbReference type="GO" id="GO:0006325">
    <property type="term" value="P:chromatin organization"/>
    <property type="evidence" value="ECO:0007669"/>
    <property type="project" value="UniProtKB-KW"/>
</dbReference>
<evidence type="ECO:0000259" key="5">
    <source>
        <dbReference type="PROSITE" id="PS50020"/>
    </source>
</evidence>
<dbReference type="InterPro" id="IPR038867">
    <property type="entry name" value="WAC"/>
</dbReference>
<dbReference type="Gene3D" id="2.20.70.10">
    <property type="match status" value="1"/>
</dbReference>
<feature type="region of interest" description="Disordered" evidence="4">
    <location>
        <begin position="1"/>
        <end position="101"/>
    </location>
</feature>
<dbReference type="EMBL" id="NCKU01004102">
    <property type="protein sequence ID" value="RWS06448.1"/>
    <property type="molecule type" value="Genomic_DNA"/>
</dbReference>
<comment type="subcellular location">
    <subcellularLocation>
        <location evidence="1">Nucleus</location>
    </subcellularLocation>
</comment>
<gene>
    <name evidence="6" type="ORF">B4U79_14739</name>
</gene>
<evidence type="ECO:0000256" key="1">
    <source>
        <dbReference type="ARBA" id="ARBA00004123"/>
    </source>
</evidence>
<dbReference type="SUPFAM" id="SSF51045">
    <property type="entry name" value="WW domain"/>
    <property type="match status" value="1"/>
</dbReference>
<accession>A0A3S3RV33</accession>
<reference evidence="6 7" key="1">
    <citation type="journal article" date="2018" name="Gigascience">
        <title>Genomes of trombidid mites reveal novel predicted allergens and laterally-transferred genes associated with secondary metabolism.</title>
        <authorList>
            <person name="Dong X."/>
            <person name="Chaisiri K."/>
            <person name="Xia D."/>
            <person name="Armstrong S.D."/>
            <person name="Fang Y."/>
            <person name="Donnelly M.J."/>
            <person name="Kadowaki T."/>
            <person name="McGarry J.W."/>
            <person name="Darby A.C."/>
            <person name="Makepeace B.L."/>
        </authorList>
    </citation>
    <scope>NUCLEOTIDE SEQUENCE [LARGE SCALE GENOMIC DNA]</scope>
    <source>
        <strain evidence="6">UoL-WK</strain>
    </source>
</reference>
<dbReference type="PROSITE" id="PS50020">
    <property type="entry name" value="WW_DOMAIN_2"/>
    <property type="match status" value="1"/>
</dbReference>
<evidence type="ECO:0000256" key="4">
    <source>
        <dbReference type="SAM" id="MobiDB-lite"/>
    </source>
</evidence>
<dbReference type="GO" id="GO:1904263">
    <property type="term" value="P:positive regulation of TORC1 signaling"/>
    <property type="evidence" value="ECO:0007669"/>
    <property type="project" value="TreeGrafter"/>
</dbReference>
<dbReference type="Pfam" id="PF00397">
    <property type="entry name" value="WW"/>
    <property type="match status" value="1"/>
</dbReference>
<dbReference type="CDD" id="cd00201">
    <property type="entry name" value="WW"/>
    <property type="match status" value="1"/>
</dbReference>
<dbReference type="GO" id="GO:0010506">
    <property type="term" value="P:regulation of autophagy"/>
    <property type="evidence" value="ECO:0007669"/>
    <property type="project" value="TreeGrafter"/>
</dbReference>
<evidence type="ECO:0000313" key="6">
    <source>
        <dbReference type="EMBL" id="RWS06448.1"/>
    </source>
</evidence>
<feature type="compositionally biased region" description="Basic and acidic residues" evidence="4">
    <location>
        <begin position="222"/>
        <end position="234"/>
    </location>
</feature>
<dbReference type="GO" id="GO:0000993">
    <property type="term" value="F:RNA polymerase II complex binding"/>
    <property type="evidence" value="ECO:0007669"/>
    <property type="project" value="TreeGrafter"/>
</dbReference>
<feature type="non-terminal residue" evidence="6">
    <location>
        <position position="1"/>
    </location>
</feature>
<sequence length="523" mass="60191">QRLKDRERGRDRDKERERDRDWERNREREKERDRDRDRDRLRDRDKRDRTRDNRDRFHDRKDTNRSDVSSSYTSEKLINSSSERTNHGTPSREKMKADNKRMRVGDWVEYLSSSQKYYYYNRKTGVSQWEKPSEWIEYEKECQRKEEKATHSRVEKNSAKTQQASTSVDSEEPKRNVDNESNINNSNSLGSVKPQNEQIIQQMAMNSRDPRRMNAVYNSYSVERKKSTEHKDAECTNVVNDTSPSLIKTERRNSVNSGFKESNNVNEKANPTSTLSSSRGPGNSQPLGSNQDIISPSQITVSNLPKLISQLAHTHGLPDLSGLSPQDALKTITQALQLTKQVKQRSTNQPTMNFQKQTNVNSPLVSTPLQNQTVHGIRHELDLLINRTNWGQSPSSDVSVNSSTRSPTSSITSITPGISSSMRPSLFTLTPSLANYYREDLILHVVGWQADHSEKQAQRYAVEAHNTGSLDATRVSAELKMARSLVRLTEIQATLQEQRILFLRQQIKDVEEWKSQNASHFTQ</sequence>
<dbReference type="GO" id="GO:0003682">
    <property type="term" value="F:chromatin binding"/>
    <property type="evidence" value="ECO:0007669"/>
    <property type="project" value="TreeGrafter"/>
</dbReference>
<dbReference type="OrthoDB" id="10072039at2759"/>
<feature type="compositionally biased region" description="Low complexity" evidence="4">
    <location>
        <begin position="179"/>
        <end position="191"/>
    </location>
</feature>
<evidence type="ECO:0000256" key="2">
    <source>
        <dbReference type="ARBA" id="ARBA00022853"/>
    </source>
</evidence>
<feature type="compositionally biased region" description="Low complexity" evidence="4">
    <location>
        <begin position="393"/>
        <end position="415"/>
    </location>
</feature>
<organism evidence="6 7">
    <name type="scientific">Dinothrombium tinctorium</name>
    <dbReference type="NCBI Taxonomy" id="1965070"/>
    <lineage>
        <taxon>Eukaryota</taxon>
        <taxon>Metazoa</taxon>
        <taxon>Ecdysozoa</taxon>
        <taxon>Arthropoda</taxon>
        <taxon>Chelicerata</taxon>
        <taxon>Arachnida</taxon>
        <taxon>Acari</taxon>
        <taxon>Acariformes</taxon>
        <taxon>Trombidiformes</taxon>
        <taxon>Prostigmata</taxon>
        <taxon>Anystina</taxon>
        <taxon>Parasitengona</taxon>
        <taxon>Trombidioidea</taxon>
        <taxon>Trombidiidae</taxon>
        <taxon>Dinothrombium</taxon>
    </lineage>
</organism>
<feature type="compositionally biased region" description="Polar residues" evidence="4">
    <location>
        <begin position="159"/>
        <end position="168"/>
    </location>
</feature>
<comment type="caution">
    <text evidence="6">The sequence shown here is derived from an EMBL/GenBank/DDBJ whole genome shotgun (WGS) entry which is preliminary data.</text>
</comment>